<organism evidence="4 5">
    <name type="scientific">Aquilegia coerulea</name>
    <name type="common">Rocky mountain columbine</name>
    <dbReference type="NCBI Taxonomy" id="218851"/>
    <lineage>
        <taxon>Eukaryota</taxon>
        <taxon>Viridiplantae</taxon>
        <taxon>Streptophyta</taxon>
        <taxon>Embryophyta</taxon>
        <taxon>Tracheophyta</taxon>
        <taxon>Spermatophyta</taxon>
        <taxon>Magnoliopsida</taxon>
        <taxon>Ranunculales</taxon>
        <taxon>Ranunculaceae</taxon>
        <taxon>Thalictroideae</taxon>
        <taxon>Aquilegia</taxon>
    </lineage>
</organism>
<feature type="repeat" description="PPR" evidence="2">
    <location>
        <begin position="507"/>
        <end position="541"/>
    </location>
</feature>
<keyword evidence="5" id="KW-1185">Reference proteome</keyword>
<dbReference type="PANTHER" id="PTHR47262:SF1">
    <property type="entry name" value="OS02G0132600 PROTEIN"/>
    <property type="match status" value="1"/>
</dbReference>
<evidence type="ECO:0000256" key="2">
    <source>
        <dbReference type="PROSITE-ProRule" id="PRU00708"/>
    </source>
</evidence>
<dbReference type="NCBIfam" id="TIGR00756">
    <property type="entry name" value="PPR"/>
    <property type="match status" value="2"/>
</dbReference>
<evidence type="ECO:0000313" key="5">
    <source>
        <dbReference type="Proteomes" id="UP000230069"/>
    </source>
</evidence>
<dbReference type="STRING" id="218851.A0A2G5CKQ7"/>
<dbReference type="FunCoup" id="A0A2G5CKQ7">
    <property type="interactions" value="1151"/>
</dbReference>
<gene>
    <name evidence="4" type="ORF">AQUCO_04700009v1</name>
</gene>
<evidence type="ECO:0000256" key="1">
    <source>
        <dbReference type="ARBA" id="ARBA00022737"/>
    </source>
</evidence>
<dbReference type="Gene3D" id="1.25.40.10">
    <property type="entry name" value="Tetratricopeptide repeat domain"/>
    <property type="match status" value="4"/>
</dbReference>
<dbReference type="Pfam" id="PF13041">
    <property type="entry name" value="PPR_2"/>
    <property type="match status" value="1"/>
</dbReference>
<dbReference type="AlphaFoldDB" id="A0A2G5CKQ7"/>
<feature type="compositionally biased region" description="Low complexity" evidence="3">
    <location>
        <begin position="50"/>
        <end position="63"/>
    </location>
</feature>
<evidence type="ECO:0000256" key="3">
    <source>
        <dbReference type="SAM" id="MobiDB-lite"/>
    </source>
</evidence>
<dbReference type="InterPro" id="IPR002885">
    <property type="entry name" value="PPR_rpt"/>
</dbReference>
<dbReference type="OrthoDB" id="767661at2759"/>
<feature type="compositionally biased region" description="Low complexity" evidence="3">
    <location>
        <begin position="18"/>
        <end position="29"/>
    </location>
</feature>
<dbReference type="Proteomes" id="UP000230069">
    <property type="component" value="Unassembled WGS sequence"/>
</dbReference>
<sequence length="840" mass="96170">MRRSKAKQQLSTLIYSASKKTTSSKNSKTLEVITTVPEQTTSKPSKKSSKSPNPLKSLTSSLLDFQKKKPEGETEKVLFGSILNIFGGSTSNEKAVESCKVHAPEVPEVKISKEENIDTQWFSNTSNTFISLRHKTISRERKEKWVFKNTQSDRFQRLVSMCGERLGTNTTLAVFGRLKRETGQKEFKALIELCVEKARESKDEDESINHIHRAYQLFEEMKEQGFQIENEVFGPLLLYLIDMKLEEEFYFFSEVIKDGNDSVLPRLGYYEMLFWIKVEDTDKIQELCKSIVFDADGFHLAENYLLALCETNREELLQLLEVVDITKLSSLDYVSCVFKSIGRLSLEELAEKFILALKTSENEADNLSNFICNYAMNMPNLAVEDVIAKFEYLHEKLDVRPSTTSYEQLVMYCCDSLQVHAALDIVEKMSQLNLALSVEIFYPILHAVEESCELDLVHPIYSIIHRHNLKPSSEALRSLINLHVKIKDFEGAYNMLSDLKVMGVKPTSGMYNSLIAGYLREKKLTSGEMVLNQMKNADVKPDSRTFSYLIGNSESEEDIIKYFEEMKSANVQATKHVYMSLINAYVNCGQFEKAKQVVLDQGVPVKNINEIKSVVVSALASCGQMSDALKFYDEMKQARCELDQKAVLSLIEHLQSEGELNRLLQLLEELKDPDFWFDGCEKVVIYCIRHKHLSSAINLLKQLMHRDKMSVYAVLDQIFCKIYEIKPIDLQIGLDLLQAIKEELKLCPSRTSLDFFLSACVSDKDPHCARLIWEEYKKAGHAYNVMTYIRMYQLHLACGEHADAKKVLKKISKDDPHIRCIIQACNIAFHNVKSKQKKKK</sequence>
<reference evidence="4 5" key="1">
    <citation type="submission" date="2017-09" db="EMBL/GenBank/DDBJ databases">
        <title>WGS assembly of Aquilegia coerulea Goldsmith.</title>
        <authorList>
            <person name="Hodges S."/>
            <person name="Kramer E."/>
            <person name="Nordborg M."/>
            <person name="Tomkins J."/>
            <person name="Borevitz J."/>
            <person name="Derieg N."/>
            <person name="Yan J."/>
            <person name="Mihaltcheva S."/>
            <person name="Hayes R.D."/>
            <person name="Rokhsar D."/>
        </authorList>
    </citation>
    <scope>NUCLEOTIDE SEQUENCE [LARGE SCALE GENOMIC DNA]</scope>
    <source>
        <strain evidence="5">cv. Goldsmith</strain>
    </source>
</reference>
<proteinExistence type="predicted"/>
<evidence type="ECO:0000313" key="4">
    <source>
        <dbReference type="EMBL" id="PIA31864.1"/>
    </source>
</evidence>
<name>A0A2G5CKQ7_AQUCA</name>
<dbReference type="Pfam" id="PF01535">
    <property type="entry name" value="PPR"/>
    <property type="match status" value="2"/>
</dbReference>
<dbReference type="PROSITE" id="PS51375">
    <property type="entry name" value="PPR"/>
    <property type="match status" value="1"/>
</dbReference>
<dbReference type="PANTHER" id="PTHR47262">
    <property type="entry name" value="OS02G0132600 PROTEIN"/>
    <property type="match status" value="1"/>
</dbReference>
<dbReference type="InParanoid" id="A0A2G5CKQ7"/>
<dbReference type="InterPro" id="IPR011990">
    <property type="entry name" value="TPR-like_helical_dom_sf"/>
</dbReference>
<dbReference type="EMBL" id="KZ305064">
    <property type="protein sequence ID" value="PIA31864.1"/>
    <property type="molecule type" value="Genomic_DNA"/>
</dbReference>
<accession>A0A2G5CKQ7</accession>
<feature type="region of interest" description="Disordered" evidence="3">
    <location>
        <begin position="1"/>
        <end position="66"/>
    </location>
</feature>
<keyword evidence="1" id="KW-0677">Repeat</keyword>
<protein>
    <submittedName>
        <fullName evidence="4">Uncharacterized protein</fullName>
    </submittedName>
</protein>